<evidence type="ECO:0000256" key="1">
    <source>
        <dbReference type="SAM" id="MobiDB-lite"/>
    </source>
</evidence>
<reference evidence="3 4" key="1">
    <citation type="submission" date="2020-10" db="EMBL/GenBank/DDBJ databases">
        <title>Novel species in genus Corynebacterium.</title>
        <authorList>
            <person name="Zhang G."/>
        </authorList>
    </citation>
    <scope>NUCLEOTIDE SEQUENCE [LARGE SCALE GENOMIC DNA]</scope>
    <source>
        <strain evidence="3 4">DSM 45110</strain>
    </source>
</reference>
<evidence type="ECO:0000313" key="3">
    <source>
        <dbReference type="EMBL" id="MBF4553232.1"/>
    </source>
</evidence>
<keyword evidence="4" id="KW-1185">Reference proteome</keyword>
<dbReference type="PANTHER" id="PTHR34980">
    <property type="entry name" value="INNER MEMBRANE PROTEIN-RELATED-RELATED"/>
    <property type="match status" value="1"/>
</dbReference>
<dbReference type="PANTHER" id="PTHR34980:SF2">
    <property type="entry name" value="INNER MEMBRANE PROTEIN YHAH-RELATED"/>
    <property type="match status" value="1"/>
</dbReference>
<dbReference type="RefSeq" id="WP_194556059.1">
    <property type="nucleotide sequence ID" value="NZ_JADKMY010000001.1"/>
</dbReference>
<dbReference type="Proteomes" id="UP000635902">
    <property type="component" value="Unassembled WGS sequence"/>
</dbReference>
<evidence type="ECO:0000313" key="4">
    <source>
        <dbReference type="Proteomes" id="UP000635902"/>
    </source>
</evidence>
<protein>
    <submittedName>
        <fullName evidence="3">DUF805 domain-containing protein</fullName>
    </submittedName>
</protein>
<name>A0ABR9ZIE8_9CORY</name>
<feature type="transmembrane region" description="Helical" evidence="2">
    <location>
        <begin position="86"/>
        <end position="110"/>
    </location>
</feature>
<keyword evidence="2" id="KW-0812">Transmembrane</keyword>
<proteinExistence type="predicted"/>
<keyword evidence="2" id="KW-1133">Transmembrane helix</keyword>
<accession>A0ABR9ZIE8</accession>
<keyword evidence="2" id="KW-0472">Membrane</keyword>
<organism evidence="3 4">
    <name type="scientific">Corynebacterium suicordis DSM 45110</name>
    <dbReference type="NCBI Taxonomy" id="1121369"/>
    <lineage>
        <taxon>Bacteria</taxon>
        <taxon>Bacillati</taxon>
        <taxon>Actinomycetota</taxon>
        <taxon>Actinomycetes</taxon>
        <taxon>Mycobacteriales</taxon>
        <taxon>Corynebacteriaceae</taxon>
        <taxon>Corynebacterium</taxon>
    </lineage>
</organism>
<gene>
    <name evidence="3" type="ORF">IRY30_03935</name>
</gene>
<feature type="compositionally biased region" description="Polar residues" evidence="1">
    <location>
        <begin position="1"/>
        <end position="40"/>
    </location>
</feature>
<feature type="transmembrane region" description="Helical" evidence="2">
    <location>
        <begin position="122"/>
        <end position="144"/>
    </location>
</feature>
<dbReference type="EMBL" id="JADKMY010000001">
    <property type="protein sequence ID" value="MBF4553232.1"/>
    <property type="molecule type" value="Genomic_DNA"/>
</dbReference>
<evidence type="ECO:0000256" key="2">
    <source>
        <dbReference type="SAM" id="Phobius"/>
    </source>
</evidence>
<dbReference type="Pfam" id="PF05656">
    <property type="entry name" value="DUF805"/>
    <property type="match status" value="1"/>
</dbReference>
<feature type="transmembrane region" description="Helical" evidence="2">
    <location>
        <begin position="156"/>
        <end position="176"/>
    </location>
</feature>
<sequence length="228" mass="24676">MTYPQGSPDQNAYGQQPYGQNAYGQNVPGQNAYGQQQFSPQADPAANYAGEPPLCLPARGIGMGGAMSRFFKKAFRFHGRASRSEYWWATLGLTLIGLVLGVASGIIGGATSSPSEEPSGAAFIPMVLLLLFLLATIIPSLSVTIRRLHDAGFSGWWYLISFIPFGGLVVLVMTILESAPEKMKAEWEDPEALALWNQPQQGFQPNQFGAGQFNNDQFGNGQYGNGQY</sequence>
<dbReference type="InterPro" id="IPR008523">
    <property type="entry name" value="DUF805"/>
</dbReference>
<comment type="caution">
    <text evidence="3">The sequence shown here is derived from an EMBL/GenBank/DDBJ whole genome shotgun (WGS) entry which is preliminary data.</text>
</comment>
<feature type="region of interest" description="Disordered" evidence="1">
    <location>
        <begin position="1"/>
        <end position="44"/>
    </location>
</feature>